<comment type="similarity">
    <text evidence="2 10">Belongs to the RNA methyltransferase RsmE family.</text>
</comment>
<proteinExistence type="inferred from homology"/>
<dbReference type="Proteomes" id="UP001154240">
    <property type="component" value="Unassembled WGS sequence"/>
</dbReference>
<keyword evidence="3 10" id="KW-0963">Cytoplasm</keyword>
<evidence type="ECO:0000256" key="7">
    <source>
        <dbReference type="ARBA" id="ARBA00022691"/>
    </source>
</evidence>
<evidence type="ECO:0000256" key="2">
    <source>
        <dbReference type="ARBA" id="ARBA00005528"/>
    </source>
</evidence>
<evidence type="ECO:0000256" key="5">
    <source>
        <dbReference type="ARBA" id="ARBA00022603"/>
    </source>
</evidence>
<dbReference type="Gene3D" id="3.40.1280.10">
    <property type="match status" value="1"/>
</dbReference>
<name>A0A9X4RM79_9BACT</name>
<protein>
    <recommendedName>
        <fullName evidence="10">Ribosomal RNA small subunit methyltransferase E</fullName>
        <ecNumber evidence="10">2.1.1.193</ecNumber>
    </recommendedName>
</protein>
<comment type="catalytic activity">
    <reaction evidence="9 10">
        <text>uridine(1498) in 16S rRNA + S-adenosyl-L-methionine = N(3)-methyluridine(1498) in 16S rRNA + S-adenosyl-L-homocysteine + H(+)</text>
        <dbReference type="Rhea" id="RHEA:42920"/>
        <dbReference type="Rhea" id="RHEA-COMP:10283"/>
        <dbReference type="Rhea" id="RHEA-COMP:10284"/>
        <dbReference type="ChEBI" id="CHEBI:15378"/>
        <dbReference type="ChEBI" id="CHEBI:57856"/>
        <dbReference type="ChEBI" id="CHEBI:59789"/>
        <dbReference type="ChEBI" id="CHEBI:65315"/>
        <dbReference type="ChEBI" id="CHEBI:74502"/>
        <dbReference type="EC" id="2.1.1.193"/>
    </reaction>
</comment>
<dbReference type="InterPro" id="IPR029026">
    <property type="entry name" value="tRNA_m1G_MTases_N"/>
</dbReference>
<feature type="domain" description="Ribosomal RNA small subunit methyltransferase E methyltransferase" evidence="11">
    <location>
        <begin position="73"/>
        <end position="238"/>
    </location>
</feature>
<keyword evidence="4 10" id="KW-0698">rRNA processing</keyword>
<dbReference type="PANTHER" id="PTHR30027">
    <property type="entry name" value="RIBOSOMAL RNA SMALL SUBUNIT METHYLTRANSFERASE E"/>
    <property type="match status" value="1"/>
</dbReference>
<dbReference type="RefSeq" id="WP_307633466.1">
    <property type="nucleotide sequence ID" value="NZ_JAPHEH010000001.1"/>
</dbReference>
<keyword evidence="6 10" id="KW-0808">Transferase</keyword>
<evidence type="ECO:0000313" key="12">
    <source>
        <dbReference type="EMBL" id="MDG4476499.1"/>
    </source>
</evidence>
<dbReference type="GO" id="GO:0070042">
    <property type="term" value="F:rRNA (uridine-N3-)-methyltransferase activity"/>
    <property type="evidence" value="ECO:0007669"/>
    <property type="project" value="TreeGrafter"/>
</dbReference>
<dbReference type="NCBIfam" id="NF008700">
    <property type="entry name" value="PRK11713.5-4"/>
    <property type="match status" value="1"/>
</dbReference>
<evidence type="ECO:0000259" key="11">
    <source>
        <dbReference type="Pfam" id="PF04452"/>
    </source>
</evidence>
<dbReference type="InterPro" id="IPR029028">
    <property type="entry name" value="Alpha/beta_knot_MTases"/>
</dbReference>
<comment type="subcellular location">
    <subcellularLocation>
        <location evidence="1 10">Cytoplasm</location>
    </subcellularLocation>
</comment>
<reference evidence="12" key="1">
    <citation type="journal article" date="2022" name="bioRxiv">
        <title>Thiovibrio frasassiensisgen. nov., sp. nov., an autotrophic, elemental sulfur disproportionating bacterium isolated from sulfidic karst sediment, and proposal of Thiovibrionaceae fam. nov.</title>
        <authorList>
            <person name="Aronson H."/>
            <person name="Thomas C."/>
            <person name="Bhattacharyya M."/>
            <person name="Eckstein S."/>
            <person name="Jensen S."/>
            <person name="Barco R."/>
            <person name="Macalady J."/>
            <person name="Amend J."/>
        </authorList>
    </citation>
    <scope>NUCLEOTIDE SEQUENCE</scope>
    <source>
        <strain evidence="12">RS19-109</strain>
    </source>
</reference>
<dbReference type="CDD" id="cd18084">
    <property type="entry name" value="RsmE-like"/>
    <property type="match status" value="1"/>
</dbReference>
<evidence type="ECO:0000313" key="13">
    <source>
        <dbReference type="Proteomes" id="UP001154240"/>
    </source>
</evidence>
<dbReference type="PANTHER" id="PTHR30027:SF3">
    <property type="entry name" value="16S RRNA (URACIL(1498)-N(3))-METHYLTRANSFERASE"/>
    <property type="match status" value="1"/>
</dbReference>
<sequence>MNLILLDPKELTDHHVTLSDRRAEHIRKILRASVGDTLRVGVLGGLLGTGCIREMTGKNVVLAVHLTSEPPPCPPTDLILAVPRPIMLKRVLAQAVSMGVTRIFLINANRVEKSFFSSTLIQNNDFREPLCLGLEQAMDTRMPEISVHPRFRPFVEDFLPEQLSDCLTRLLAHPDGDRTLAQAAGGLREQRALLAIGPEGGWVDFEVEHLKKQGFIPFSLGARILRVDTAVPALLGQLSLLRQLP</sequence>
<accession>A0A9X4RM79</accession>
<evidence type="ECO:0000256" key="1">
    <source>
        <dbReference type="ARBA" id="ARBA00004496"/>
    </source>
</evidence>
<dbReference type="SUPFAM" id="SSF88697">
    <property type="entry name" value="PUA domain-like"/>
    <property type="match status" value="1"/>
</dbReference>
<dbReference type="Pfam" id="PF04452">
    <property type="entry name" value="Methyltrans_RNA"/>
    <property type="match status" value="1"/>
</dbReference>
<evidence type="ECO:0000256" key="10">
    <source>
        <dbReference type="PIRNR" id="PIRNR015601"/>
    </source>
</evidence>
<organism evidence="12 13">
    <name type="scientific">Thiovibrio frasassiensis</name>
    <dbReference type="NCBI Taxonomy" id="2984131"/>
    <lineage>
        <taxon>Bacteria</taxon>
        <taxon>Pseudomonadati</taxon>
        <taxon>Thermodesulfobacteriota</taxon>
        <taxon>Desulfobulbia</taxon>
        <taxon>Desulfobulbales</taxon>
        <taxon>Thiovibrionaceae</taxon>
        <taxon>Thiovibrio</taxon>
    </lineage>
</organism>
<comment type="caution">
    <text evidence="12">The sequence shown here is derived from an EMBL/GenBank/DDBJ whole genome shotgun (WGS) entry which is preliminary data.</text>
</comment>
<keyword evidence="13" id="KW-1185">Reference proteome</keyword>
<dbReference type="SUPFAM" id="SSF75217">
    <property type="entry name" value="alpha/beta knot"/>
    <property type="match status" value="1"/>
</dbReference>
<keyword evidence="7 10" id="KW-0949">S-adenosyl-L-methionine</keyword>
<evidence type="ECO:0000256" key="3">
    <source>
        <dbReference type="ARBA" id="ARBA00022490"/>
    </source>
</evidence>
<dbReference type="InterPro" id="IPR046886">
    <property type="entry name" value="RsmE_MTase_dom"/>
</dbReference>
<evidence type="ECO:0000256" key="4">
    <source>
        <dbReference type="ARBA" id="ARBA00022552"/>
    </source>
</evidence>
<comment type="function">
    <text evidence="8 10">Specifically methylates the N3 position of the uracil ring of uridine 1498 (m3U1498) in 16S rRNA. Acts on the fully assembled 30S ribosomal subunit.</text>
</comment>
<dbReference type="AlphaFoldDB" id="A0A9X4RM79"/>
<keyword evidence="5 10" id="KW-0489">Methyltransferase</keyword>
<evidence type="ECO:0000256" key="8">
    <source>
        <dbReference type="ARBA" id="ARBA00025699"/>
    </source>
</evidence>
<dbReference type="GO" id="GO:0005737">
    <property type="term" value="C:cytoplasm"/>
    <property type="evidence" value="ECO:0007669"/>
    <property type="project" value="UniProtKB-SubCell"/>
</dbReference>
<dbReference type="InterPro" id="IPR006700">
    <property type="entry name" value="RsmE"/>
</dbReference>
<evidence type="ECO:0000256" key="9">
    <source>
        <dbReference type="ARBA" id="ARBA00047944"/>
    </source>
</evidence>
<gene>
    <name evidence="12" type="ORF">OLX77_10080</name>
</gene>
<dbReference type="InterPro" id="IPR015947">
    <property type="entry name" value="PUA-like_sf"/>
</dbReference>
<dbReference type="EC" id="2.1.1.193" evidence="10"/>
<dbReference type="PIRSF" id="PIRSF015601">
    <property type="entry name" value="MTase_slr0722"/>
    <property type="match status" value="1"/>
</dbReference>
<dbReference type="EMBL" id="JAPHEH010000001">
    <property type="protein sequence ID" value="MDG4476499.1"/>
    <property type="molecule type" value="Genomic_DNA"/>
</dbReference>
<evidence type="ECO:0000256" key="6">
    <source>
        <dbReference type="ARBA" id="ARBA00022679"/>
    </source>
</evidence>
<dbReference type="NCBIfam" id="TIGR00046">
    <property type="entry name" value="RsmE family RNA methyltransferase"/>
    <property type="match status" value="1"/>
</dbReference>
<reference evidence="12" key="2">
    <citation type="submission" date="2022-10" db="EMBL/GenBank/DDBJ databases">
        <authorList>
            <person name="Aronson H.S."/>
        </authorList>
    </citation>
    <scope>NUCLEOTIDE SEQUENCE</scope>
    <source>
        <strain evidence="12">RS19-109</strain>
    </source>
</reference>
<dbReference type="GO" id="GO:0070475">
    <property type="term" value="P:rRNA base methylation"/>
    <property type="evidence" value="ECO:0007669"/>
    <property type="project" value="TreeGrafter"/>
</dbReference>